<organism evidence="3 4">
    <name type="scientific">Thermococcus eurythermalis</name>
    <dbReference type="NCBI Taxonomy" id="1505907"/>
    <lineage>
        <taxon>Archaea</taxon>
        <taxon>Methanobacteriati</taxon>
        <taxon>Methanobacteriota</taxon>
        <taxon>Thermococci</taxon>
        <taxon>Thermococcales</taxon>
        <taxon>Thermococcaceae</taxon>
        <taxon>Thermococcus</taxon>
    </lineage>
</organism>
<evidence type="ECO:0000259" key="2">
    <source>
        <dbReference type="Pfam" id="PF12225"/>
    </source>
</evidence>
<dbReference type="Proteomes" id="UP000029980">
    <property type="component" value="Chromosome"/>
</dbReference>
<accession>A0A097QTM6</accession>
<gene>
    <name evidence="3" type="ORF">TEU_05565</name>
</gene>
<dbReference type="GO" id="GO:0016491">
    <property type="term" value="F:oxidoreductase activity"/>
    <property type="evidence" value="ECO:0007669"/>
    <property type="project" value="UniProtKB-KW"/>
</dbReference>
<dbReference type="HOGENOM" id="CLU_786711_0_0_2"/>
<dbReference type="InterPro" id="IPR022026">
    <property type="entry name" value="DUF5981"/>
</dbReference>
<dbReference type="KEGG" id="teu:TEU_05565"/>
<dbReference type="SUPFAM" id="SSF51730">
    <property type="entry name" value="FAD-linked oxidoreductase"/>
    <property type="match status" value="1"/>
</dbReference>
<keyword evidence="4" id="KW-1185">Reference proteome</keyword>
<reference evidence="3 4" key="1">
    <citation type="journal article" date="2015" name="Int. J. Syst. Evol. Microbiol.">
        <title>Thermococcus eurythermalis sp. nov., a conditional piezophilic hyperthermophilic archaeon with a wide temperature range isolated from an oil-immersed chimney in the Guaymas Basin.</title>
        <authorList>
            <person name="Zhao W."/>
            <person name="Zeng X."/>
            <person name="Xiao X."/>
        </authorList>
    </citation>
    <scope>NUCLEOTIDE SEQUENCE [LARGE SCALE GENOMIC DNA]</scope>
    <source>
        <strain evidence="3 4">A501</strain>
    </source>
</reference>
<sequence length="352" mass="38957">MELRVYTCPKKLLNGPCGGVVEGRCEATGEPCPWKGVIERLSPLEQEMLFDEHPLLAQLERLVDSDPGPADSSLWEKVTRGKVLTVEFPVRAVRSEGDIRRLAAAVEADLFTVPDNPLGYPHFDPVAFGTRLKDVAPCLGVMPHITAKDRNLSALASELRTAHVFGFEAVLLTTGDWPGLSMPSRPVFDLDSANLIRLARIVFAGVLPPGERVPVGGRPIVAGAMNPHYRPRVEARRLLRKLIAGVEVFFTQVVARKESVWAVSEVLEEVRRVYESDVPVVVSLVYPLRQDMKPFLERMGIPTGDDTFEGLLEEVKALDVKGGINLIVVSRTADEWVELWGEARELVKEVLE</sequence>
<dbReference type="Gene3D" id="3.20.20.220">
    <property type="match status" value="1"/>
</dbReference>
<evidence type="ECO:0000313" key="3">
    <source>
        <dbReference type="EMBL" id="AIU69840.1"/>
    </source>
</evidence>
<keyword evidence="1" id="KW-0560">Oxidoreductase</keyword>
<dbReference type="PANTHER" id="PTHR38755:SF1">
    <property type="entry name" value="METHYLENE-TETRAHYDROFOLATE REDUCTASE C-TERMINAL DOMAIN-CONTAINING PROTEIN"/>
    <property type="match status" value="1"/>
</dbReference>
<dbReference type="InterPro" id="IPR029041">
    <property type="entry name" value="FAD-linked_oxidoreductase-like"/>
</dbReference>
<dbReference type="GeneID" id="25152900"/>
<dbReference type="Pfam" id="PF12225">
    <property type="entry name" value="DUF5981"/>
    <property type="match status" value="1"/>
</dbReference>
<evidence type="ECO:0000256" key="1">
    <source>
        <dbReference type="ARBA" id="ARBA00023002"/>
    </source>
</evidence>
<protein>
    <submittedName>
        <fullName evidence="3">5,10-methylenetetrahydrofolate reductase</fullName>
    </submittedName>
</protein>
<dbReference type="RefSeq" id="WP_227738773.1">
    <property type="nucleotide sequence ID" value="NZ_CP008887.1"/>
</dbReference>
<proteinExistence type="predicted"/>
<feature type="domain" description="Methylene-tetrahydrofolate reductase C-terminal-like" evidence="2">
    <location>
        <begin position="6"/>
        <end position="49"/>
    </location>
</feature>
<dbReference type="EMBL" id="CP008887">
    <property type="protein sequence ID" value="AIU69840.1"/>
    <property type="molecule type" value="Genomic_DNA"/>
</dbReference>
<name>A0A097QTM6_9EURY</name>
<dbReference type="PANTHER" id="PTHR38755">
    <property type="entry name" value="5,10-METHYLENETETRAHYDROFOLATE REDUCTASE"/>
    <property type="match status" value="1"/>
</dbReference>
<evidence type="ECO:0000313" key="4">
    <source>
        <dbReference type="Proteomes" id="UP000029980"/>
    </source>
</evidence>
<dbReference type="AlphaFoldDB" id="A0A097QTM6"/>
<dbReference type="STRING" id="1505907.TEU_05565"/>